<feature type="compositionally biased region" description="Basic and acidic residues" evidence="1">
    <location>
        <begin position="299"/>
        <end position="309"/>
    </location>
</feature>
<dbReference type="STRING" id="29845.A0A1V6RLG2"/>
<comment type="caution">
    <text evidence="3">The sequence shown here is derived from an EMBL/GenBank/DDBJ whole genome shotgun (WGS) entry which is preliminary data.</text>
</comment>
<dbReference type="GO" id="GO:0006874">
    <property type="term" value="P:intracellular calcium ion homeostasis"/>
    <property type="evidence" value="ECO:0007669"/>
    <property type="project" value="TreeGrafter"/>
</dbReference>
<keyword evidence="4" id="KW-1185">Reference proteome</keyword>
<sequence>MGRLPKVGPRELWTFFSSSKKSLTIMAAHNVVILKAAFAACLLRPDPTSVPLDEISAFHTSLERALSHCSPVNIQTCKAWLLRQVAFSSNRVGGLVNYLDALAASFQPQPTGSKLSPKRQRLHILYLLNDLLHHCKYHLGTTTTFSTVSGSLQLHLVNLVGHAATSDRQKNPRHHRRLDDLLDVWSEHEYFHPDLVNKLREVVAMGGPPPSNDTAELNPAKKSGKDVPFIVPSTHGDLSTRWHEIRVGNIYPHIIPNSTIPIQTDAIRPIQLLAGPASRKSVETLKAFFADVNNSFDRETHRDDRHTDTDQAGQKVTRGENTSDILDGEHYYGWSLEFSQATDTDTEDSRSRSRSRTRSRSHSRTNHKRRRYSDSSSSRSESNSPSGSRSYRNGFRHYRNRRSKSRSPQRSRSRESSYTPREPPTSHFPPPHHPQHPPAPINSFPPTHPPTGQYAHPPMGPNTGYAQVPPPNYGSWPPPPPHMPFPPPGPGSSSSAFPPPYHHHPSLQQGQNQGQQQEYGMPPNQHHFPPPYSGGQQGGPWGPPPQGGRGWK</sequence>
<feature type="region of interest" description="Disordered" evidence="1">
    <location>
        <begin position="206"/>
        <end position="227"/>
    </location>
</feature>
<dbReference type="Pfam" id="PF04818">
    <property type="entry name" value="CID"/>
    <property type="match status" value="1"/>
</dbReference>
<dbReference type="PANTHER" id="PTHR12323">
    <property type="entry name" value="SR-RELATED CTD ASSOCIATED FACTOR 6"/>
    <property type="match status" value="1"/>
</dbReference>
<dbReference type="AlphaFoldDB" id="A0A1V6RLG2"/>
<dbReference type="PANTHER" id="PTHR12323:SF0">
    <property type="entry name" value="CALCIUM HOMEOSTASIS ENDOPLASMIC RETICULUM PROTEIN"/>
    <property type="match status" value="1"/>
</dbReference>
<feature type="region of interest" description="Disordered" evidence="1">
    <location>
        <begin position="299"/>
        <end position="324"/>
    </location>
</feature>
<proteinExistence type="predicted"/>
<evidence type="ECO:0000313" key="4">
    <source>
        <dbReference type="Proteomes" id="UP000191518"/>
    </source>
</evidence>
<feature type="domain" description="CID" evidence="2">
    <location>
        <begin position="50"/>
        <end position="207"/>
    </location>
</feature>
<name>A0A1V6RLG2_9EURO</name>
<reference evidence="4" key="1">
    <citation type="journal article" date="2017" name="Nat. Microbiol.">
        <title>Global analysis of biosynthetic gene clusters reveals vast potential of secondary metabolite production in Penicillium species.</title>
        <authorList>
            <person name="Nielsen J.C."/>
            <person name="Grijseels S."/>
            <person name="Prigent S."/>
            <person name="Ji B."/>
            <person name="Dainat J."/>
            <person name="Nielsen K.F."/>
            <person name="Frisvad J.C."/>
            <person name="Workman M."/>
            <person name="Nielsen J."/>
        </authorList>
    </citation>
    <scope>NUCLEOTIDE SEQUENCE [LARGE SCALE GENOMIC DNA]</scope>
    <source>
        <strain evidence="4">IBT 29486</strain>
    </source>
</reference>
<dbReference type="Proteomes" id="UP000191518">
    <property type="component" value="Unassembled WGS sequence"/>
</dbReference>
<dbReference type="Gene3D" id="1.25.40.90">
    <property type="match status" value="1"/>
</dbReference>
<dbReference type="PROSITE" id="PS51391">
    <property type="entry name" value="CID"/>
    <property type="match status" value="1"/>
</dbReference>
<evidence type="ECO:0000313" key="3">
    <source>
        <dbReference type="EMBL" id="OQE02203.1"/>
    </source>
</evidence>
<feature type="region of interest" description="Disordered" evidence="1">
    <location>
        <begin position="341"/>
        <end position="552"/>
    </location>
</feature>
<dbReference type="EMBL" id="MDYP01000040">
    <property type="protein sequence ID" value="OQE02203.1"/>
    <property type="molecule type" value="Genomic_DNA"/>
</dbReference>
<evidence type="ECO:0000256" key="1">
    <source>
        <dbReference type="SAM" id="MobiDB-lite"/>
    </source>
</evidence>
<organism evidence="3 4">
    <name type="scientific">Penicillium vulpinum</name>
    <dbReference type="NCBI Taxonomy" id="29845"/>
    <lineage>
        <taxon>Eukaryota</taxon>
        <taxon>Fungi</taxon>
        <taxon>Dikarya</taxon>
        <taxon>Ascomycota</taxon>
        <taxon>Pezizomycotina</taxon>
        <taxon>Eurotiomycetes</taxon>
        <taxon>Eurotiomycetidae</taxon>
        <taxon>Eurotiales</taxon>
        <taxon>Aspergillaceae</taxon>
        <taxon>Penicillium</taxon>
    </lineage>
</organism>
<dbReference type="GO" id="GO:0048471">
    <property type="term" value="C:perinuclear region of cytoplasm"/>
    <property type="evidence" value="ECO:0007669"/>
    <property type="project" value="TreeGrafter"/>
</dbReference>
<feature type="compositionally biased region" description="Polar residues" evidence="1">
    <location>
        <begin position="311"/>
        <end position="324"/>
    </location>
</feature>
<feature type="compositionally biased region" description="Pro residues" evidence="1">
    <location>
        <begin position="468"/>
        <end position="490"/>
    </location>
</feature>
<accession>A0A1V6RLG2</accession>
<evidence type="ECO:0000259" key="2">
    <source>
        <dbReference type="PROSITE" id="PS51391"/>
    </source>
</evidence>
<feature type="compositionally biased region" description="Basic residues" evidence="1">
    <location>
        <begin position="352"/>
        <end position="371"/>
    </location>
</feature>
<feature type="compositionally biased region" description="Basic residues" evidence="1">
    <location>
        <begin position="394"/>
        <end position="411"/>
    </location>
</feature>
<dbReference type="InterPro" id="IPR006569">
    <property type="entry name" value="CID_dom"/>
</dbReference>
<dbReference type="SMART" id="SM00582">
    <property type="entry name" value="RPR"/>
    <property type="match status" value="1"/>
</dbReference>
<protein>
    <recommendedName>
        <fullName evidence="2">CID domain-containing protein</fullName>
    </recommendedName>
</protein>
<feature type="compositionally biased region" description="Low complexity" evidence="1">
    <location>
        <begin position="508"/>
        <end position="517"/>
    </location>
</feature>
<feature type="compositionally biased region" description="Low complexity" evidence="1">
    <location>
        <begin position="374"/>
        <end position="392"/>
    </location>
</feature>
<dbReference type="InterPro" id="IPR008942">
    <property type="entry name" value="ENTH_VHS"/>
</dbReference>
<gene>
    <name evidence="3" type="ORF">PENVUL_c040G04926</name>
</gene>
<feature type="compositionally biased region" description="Pro residues" evidence="1">
    <location>
        <begin position="421"/>
        <end position="440"/>
    </location>
</feature>